<dbReference type="EMBL" id="DF820462">
    <property type="protein sequence ID" value="GAK54618.1"/>
    <property type="molecule type" value="Genomic_DNA"/>
</dbReference>
<dbReference type="InterPro" id="IPR050490">
    <property type="entry name" value="Bact_solute-bd_prot1"/>
</dbReference>
<feature type="signal peptide" evidence="6">
    <location>
        <begin position="1"/>
        <end position="25"/>
    </location>
</feature>
<evidence type="ECO:0000256" key="3">
    <source>
        <dbReference type="ARBA" id="ARBA00023136"/>
    </source>
</evidence>
<name>A0A081BT87_9BACT</name>
<dbReference type="CDD" id="cd13585">
    <property type="entry name" value="PBP2_TMBP_like"/>
    <property type="match status" value="1"/>
</dbReference>
<sequence length="432" mass="48151">MMLKRGWIVALMLAGCMLSAAAAWAEPSGEITVWGWPTHDRGYEAIIAGFNAKYPNVKVNWIMQTGAGGCRDSLSTALAAGEGLPDVTGIEINDIGRFVMQGGFVDLLQPPYNAGKYEKDFVAYKWQQGLTPDGRLLAFPWDIGPASVFYRRDLFEKAGLPSDPESVQKMMSTWKDFIEVSKKVADPDNDVYALMQAEQIPYIYYAHKNFFDKDYNVAINNQKTLEVLQYAKQIRELGLDAKAAQLWNEEWYNMLRNGQVAFTIIGCWFGSFLKSFVDPDGAGNWGMVPVPEDPLQNWGGSFLAIPEKAPNKEAAWAFVEYALATAEGQNGIFKAVDYFPSYIPAWQDPIYQEGDPYFGGQKTRDLWMKIATSPGTPFTTPMDSVAEVAFMAEVTKMLNENLEPQAAIAAAEKSIAEQTAKDRELVLQLLKK</sequence>
<evidence type="ECO:0000313" key="7">
    <source>
        <dbReference type="EMBL" id="GAK54618.1"/>
    </source>
</evidence>
<dbReference type="HOGENOM" id="CLU_031285_2_4_0"/>
<dbReference type="AlphaFoldDB" id="A0A081BT87"/>
<dbReference type="PANTHER" id="PTHR43649:SF33">
    <property type="entry name" value="POLYGALACTURONAN_RHAMNOGALACTURONAN-BINDING PROTEIN YTCQ"/>
    <property type="match status" value="1"/>
</dbReference>
<evidence type="ECO:0000313" key="8">
    <source>
        <dbReference type="Proteomes" id="UP000030700"/>
    </source>
</evidence>
<evidence type="ECO:0000256" key="4">
    <source>
        <dbReference type="ARBA" id="ARBA00023139"/>
    </source>
</evidence>
<feature type="chain" id="PRO_5001755301" evidence="6">
    <location>
        <begin position="26"/>
        <end position="432"/>
    </location>
</feature>
<accession>A0A081BT87</accession>
<dbReference type="Gene3D" id="3.40.190.10">
    <property type="entry name" value="Periplasmic binding protein-like II"/>
    <property type="match status" value="1"/>
</dbReference>
<reference evidence="7" key="1">
    <citation type="journal article" date="2015" name="PeerJ">
        <title>First genomic representation of candidate bacterial phylum KSB3 points to enhanced environmental sensing as a trigger of wastewater bulking.</title>
        <authorList>
            <person name="Sekiguchi Y."/>
            <person name="Ohashi A."/>
            <person name="Parks D.H."/>
            <person name="Yamauchi T."/>
            <person name="Tyson G.W."/>
            <person name="Hugenholtz P."/>
        </authorList>
    </citation>
    <scope>NUCLEOTIDE SEQUENCE [LARGE SCALE GENOMIC DNA]</scope>
</reference>
<dbReference type="InterPro" id="IPR006059">
    <property type="entry name" value="SBP"/>
</dbReference>
<keyword evidence="3" id="KW-0472">Membrane</keyword>
<keyword evidence="4" id="KW-0564">Palmitate</keyword>
<keyword evidence="1" id="KW-1003">Cell membrane</keyword>
<evidence type="ECO:0000256" key="2">
    <source>
        <dbReference type="ARBA" id="ARBA00022729"/>
    </source>
</evidence>
<keyword evidence="5" id="KW-0449">Lipoprotein</keyword>
<keyword evidence="2 6" id="KW-0732">Signal</keyword>
<dbReference type="PROSITE" id="PS51257">
    <property type="entry name" value="PROKAR_LIPOPROTEIN"/>
    <property type="match status" value="1"/>
</dbReference>
<keyword evidence="8" id="KW-1185">Reference proteome</keyword>
<protein>
    <submittedName>
        <fullName evidence="7">Extracellular solute-binding protein, family 1</fullName>
    </submittedName>
</protein>
<dbReference type="STRING" id="1499966.U14_05905"/>
<evidence type="ECO:0000256" key="6">
    <source>
        <dbReference type="SAM" id="SignalP"/>
    </source>
</evidence>
<dbReference type="Pfam" id="PF01547">
    <property type="entry name" value="SBP_bac_1"/>
    <property type="match status" value="1"/>
</dbReference>
<gene>
    <name evidence="7" type="ORF">U14_05905</name>
</gene>
<dbReference type="SUPFAM" id="SSF53850">
    <property type="entry name" value="Periplasmic binding protein-like II"/>
    <property type="match status" value="1"/>
</dbReference>
<dbReference type="Proteomes" id="UP000030700">
    <property type="component" value="Unassembled WGS sequence"/>
</dbReference>
<evidence type="ECO:0000256" key="5">
    <source>
        <dbReference type="ARBA" id="ARBA00023288"/>
    </source>
</evidence>
<organism evidence="7">
    <name type="scientific">Candidatus Moduliflexus flocculans</name>
    <dbReference type="NCBI Taxonomy" id="1499966"/>
    <lineage>
        <taxon>Bacteria</taxon>
        <taxon>Candidatus Moduliflexota</taxon>
        <taxon>Candidatus Moduliflexia</taxon>
        <taxon>Candidatus Moduliflexales</taxon>
        <taxon>Candidatus Moduliflexaceae</taxon>
    </lineage>
</organism>
<proteinExistence type="predicted"/>
<evidence type="ECO:0000256" key="1">
    <source>
        <dbReference type="ARBA" id="ARBA00022475"/>
    </source>
</evidence>
<dbReference type="PANTHER" id="PTHR43649">
    <property type="entry name" value="ARABINOSE-BINDING PROTEIN-RELATED"/>
    <property type="match status" value="1"/>
</dbReference>